<dbReference type="Pfam" id="PF01551">
    <property type="entry name" value="Peptidase_M23"/>
    <property type="match status" value="2"/>
</dbReference>
<evidence type="ECO:0000313" key="5">
    <source>
        <dbReference type="EMBL" id="MBC5580835.1"/>
    </source>
</evidence>
<gene>
    <name evidence="5" type="ORF">H8S23_04895</name>
</gene>
<feature type="domain" description="M23ase beta-sheet core" evidence="3">
    <location>
        <begin position="388"/>
        <end position="481"/>
    </location>
</feature>
<dbReference type="GO" id="GO:0004222">
    <property type="term" value="F:metalloendopeptidase activity"/>
    <property type="evidence" value="ECO:0007669"/>
    <property type="project" value="TreeGrafter"/>
</dbReference>
<evidence type="ECO:0000259" key="4">
    <source>
        <dbReference type="Pfam" id="PF05569"/>
    </source>
</evidence>
<dbReference type="SUPFAM" id="SSF51261">
    <property type="entry name" value="Duplicated hybrid motif"/>
    <property type="match status" value="2"/>
</dbReference>
<dbReference type="RefSeq" id="WP_186887159.1">
    <property type="nucleotide sequence ID" value="NZ_JACONZ010000001.1"/>
</dbReference>
<feature type="transmembrane region" description="Helical" evidence="2">
    <location>
        <begin position="111"/>
        <end position="132"/>
    </location>
</feature>
<dbReference type="Gene3D" id="2.70.70.10">
    <property type="entry name" value="Glucose Permease (Domain IIA)"/>
    <property type="match status" value="2"/>
</dbReference>
<dbReference type="PANTHER" id="PTHR21666">
    <property type="entry name" value="PEPTIDASE-RELATED"/>
    <property type="match status" value="1"/>
</dbReference>
<dbReference type="CDD" id="cd12797">
    <property type="entry name" value="M23_peptidase"/>
    <property type="match status" value="2"/>
</dbReference>
<dbReference type="Proteomes" id="UP000659630">
    <property type="component" value="Unassembled WGS sequence"/>
</dbReference>
<name>A0A923L0P1_9FIRM</name>
<dbReference type="AlphaFoldDB" id="A0A923L0P1"/>
<keyword evidence="6" id="KW-1185">Reference proteome</keyword>
<dbReference type="InterPro" id="IPR008756">
    <property type="entry name" value="Peptidase_M56"/>
</dbReference>
<dbReference type="CDD" id="cd07341">
    <property type="entry name" value="M56_BlaR1_MecR1_like"/>
    <property type="match status" value="1"/>
</dbReference>
<sequence>MMRVFFDWLLPASLAGGACALLLFAARPAFVRLGAAKLQKALCLVPLVLFCVLLPLPRSSGAAAVPAVGPVRQVADSPLPAPVAQAAEVYRAAVEAPAAGRAVFSWQKLTVLIWLAGAAALLLLLLADYLAFVRAAARQSAAPQDGGLEQLYRSVADGLGLQGCRLPRLRVSSRVGGPMLLGLLRPVILLPEGLPQDDDLRYALAHELCHWRAGDVVYKWAALLVAVLQWYNPAAWLLRRLVEQSCECACDAAVTRSFSAREKIAYGAALLRFHAARAPAPASGFSAAGRSLKRRLLMLMEKNTQAPGRRVLAVLLAAAVTTGGALTSCAASGMGESSSAPVSISAPGEGASSAAAGAGLSSPQAEKLLFPIAEGYKGMSRGFAGPQEHGGADLRAESGSEILAVQAGTVEDAGTDEENGLYVLLDHGGIKTFYAHCDELRVEAGQTVEQGQVIATVGNTGMSTGPHCHFEVRLDGAPVDPVPYLEQQPAETAPAEGTLAFPVGEGYGHFQRGFTGAEEHAGIDLAAAYGTSIYAAQGGVVTYADTTASGYGIHVIIDHGGGVQTLYGQCSGLAVSAGQAVSQGQVIAYVGNTGDSTGDHCHFEVRVDGVQTDPVRWFGEEIQTAYGLTADQSSAQAAE</sequence>
<keyword evidence="2" id="KW-0472">Membrane</keyword>
<dbReference type="PANTHER" id="PTHR21666:SF289">
    <property type="entry name" value="L-ALA--D-GLU ENDOPEPTIDASE"/>
    <property type="match status" value="1"/>
</dbReference>
<keyword evidence="1" id="KW-0732">Signal</keyword>
<evidence type="ECO:0000256" key="1">
    <source>
        <dbReference type="ARBA" id="ARBA00022729"/>
    </source>
</evidence>
<dbReference type="InterPro" id="IPR011055">
    <property type="entry name" value="Dup_hybrid_motif"/>
</dbReference>
<feature type="domain" description="M23ase beta-sheet core" evidence="3">
    <location>
        <begin position="519"/>
        <end position="614"/>
    </location>
</feature>
<evidence type="ECO:0000256" key="2">
    <source>
        <dbReference type="SAM" id="Phobius"/>
    </source>
</evidence>
<evidence type="ECO:0000313" key="6">
    <source>
        <dbReference type="Proteomes" id="UP000659630"/>
    </source>
</evidence>
<dbReference type="EMBL" id="JACONZ010000001">
    <property type="protein sequence ID" value="MBC5580835.1"/>
    <property type="molecule type" value="Genomic_DNA"/>
</dbReference>
<evidence type="ECO:0000259" key="3">
    <source>
        <dbReference type="Pfam" id="PF01551"/>
    </source>
</evidence>
<comment type="caution">
    <text evidence="5">The sequence shown here is derived from an EMBL/GenBank/DDBJ whole genome shotgun (WGS) entry which is preliminary data.</text>
</comment>
<feature type="domain" description="Peptidase M56" evidence="4">
    <location>
        <begin position="11"/>
        <end position="299"/>
    </location>
</feature>
<dbReference type="InterPro" id="IPR050570">
    <property type="entry name" value="Cell_wall_metabolism_enzyme"/>
</dbReference>
<keyword evidence="2" id="KW-0812">Transmembrane</keyword>
<protein>
    <submittedName>
        <fullName evidence="5">Peptidoglycan DD-metalloendopeptidase family protein</fullName>
    </submittedName>
</protein>
<dbReference type="Pfam" id="PF05569">
    <property type="entry name" value="Peptidase_M56"/>
    <property type="match status" value="1"/>
</dbReference>
<organism evidence="5 6">
    <name type="scientific">Anaerofilum hominis</name>
    <dbReference type="NCBI Taxonomy" id="2763016"/>
    <lineage>
        <taxon>Bacteria</taxon>
        <taxon>Bacillati</taxon>
        <taxon>Bacillota</taxon>
        <taxon>Clostridia</taxon>
        <taxon>Eubacteriales</taxon>
        <taxon>Oscillospiraceae</taxon>
        <taxon>Anaerofilum</taxon>
    </lineage>
</organism>
<accession>A0A923L0P1</accession>
<dbReference type="PROSITE" id="PS51257">
    <property type="entry name" value="PROKAR_LIPOPROTEIN"/>
    <property type="match status" value="1"/>
</dbReference>
<keyword evidence="2" id="KW-1133">Transmembrane helix</keyword>
<proteinExistence type="predicted"/>
<dbReference type="InterPro" id="IPR016047">
    <property type="entry name" value="M23ase_b-sheet_dom"/>
</dbReference>
<reference evidence="5" key="1">
    <citation type="submission" date="2020-08" db="EMBL/GenBank/DDBJ databases">
        <title>Genome public.</title>
        <authorList>
            <person name="Liu C."/>
            <person name="Sun Q."/>
        </authorList>
    </citation>
    <scope>NUCLEOTIDE SEQUENCE</scope>
    <source>
        <strain evidence="5">BX8</strain>
    </source>
</reference>